<dbReference type="InterPro" id="IPR000878">
    <property type="entry name" value="4pyrrol_Mease"/>
</dbReference>
<dbReference type="SUPFAM" id="SSF53790">
    <property type="entry name" value="Tetrapyrrole methylase"/>
    <property type="match status" value="1"/>
</dbReference>
<protein>
    <submittedName>
        <fullName evidence="2">SAM-dependent methyltransferase</fullName>
    </submittedName>
</protein>
<dbReference type="CDD" id="cd19916">
    <property type="entry name" value="OphMA_like"/>
    <property type="match status" value="1"/>
</dbReference>
<evidence type="ECO:0000313" key="3">
    <source>
        <dbReference type="Proteomes" id="UP001566331"/>
    </source>
</evidence>
<proteinExistence type="predicted"/>
<dbReference type="Pfam" id="PF00590">
    <property type="entry name" value="TP_methylase"/>
    <property type="match status" value="1"/>
</dbReference>
<dbReference type="EMBL" id="JBFWIC010000003">
    <property type="protein sequence ID" value="MEZ0473601.1"/>
    <property type="molecule type" value="Genomic_DNA"/>
</dbReference>
<dbReference type="GO" id="GO:0032259">
    <property type="term" value="P:methylation"/>
    <property type="evidence" value="ECO:0007669"/>
    <property type="project" value="UniProtKB-KW"/>
</dbReference>
<comment type="caution">
    <text evidence="2">The sequence shown here is derived from an EMBL/GenBank/DDBJ whole genome shotgun (WGS) entry which is preliminary data.</text>
</comment>
<gene>
    <name evidence="2" type="ORF">AB6713_03085</name>
</gene>
<sequence length="268" mass="30057">MRTGAGSLACVGLGMMLGAHLGPRARSYIEQADVVFVAVSDSIVELWVKEMHPDVRSLQPYYGKGKSRHDTYREMVEAMLREVRSGRKVCGVFYGHPGVFALVPHRAVGQARSEGFDAHMEPGVSAEDCLYADLGIDPGTFGCQHFEASQFMFYRRRLDPSAYLVLWQVGVAGDRSIRRFSTGAEHRQLLVELLLEDYPEDHEVILYEAATLPVSEARMERIPLSRLVDAELHLQTTMVVPPARPMERNNEMLARIAEIDARDHVEST</sequence>
<evidence type="ECO:0000313" key="2">
    <source>
        <dbReference type="EMBL" id="MEZ0473601.1"/>
    </source>
</evidence>
<dbReference type="InterPro" id="IPR014777">
    <property type="entry name" value="4pyrrole_Mease_sub1"/>
</dbReference>
<keyword evidence="2" id="KW-0808">Transferase</keyword>
<evidence type="ECO:0000259" key="1">
    <source>
        <dbReference type="Pfam" id="PF00590"/>
    </source>
</evidence>
<reference evidence="2 3" key="1">
    <citation type="submission" date="2024-07" db="EMBL/GenBank/DDBJ databases">
        <title>Luteimonas salilacus sp. nov., isolated from the shore soil of Salt Lake in Tibet of China.</title>
        <authorList>
            <person name="Zhang X."/>
            <person name="Li A."/>
        </authorList>
    </citation>
    <scope>NUCLEOTIDE SEQUENCE [LARGE SCALE GENOMIC DNA]</scope>
    <source>
        <strain evidence="2 3">B3-2-R+30</strain>
    </source>
</reference>
<dbReference type="RefSeq" id="WP_370563044.1">
    <property type="nucleotide sequence ID" value="NZ_JBFWIB010000002.1"/>
</dbReference>
<feature type="domain" description="Tetrapyrrole methylase" evidence="1">
    <location>
        <begin position="8"/>
        <end position="214"/>
    </location>
</feature>
<dbReference type="Gene3D" id="3.40.1010.10">
    <property type="entry name" value="Cobalt-precorrin-4 Transmethylase, Domain 1"/>
    <property type="match status" value="1"/>
</dbReference>
<dbReference type="GO" id="GO:0008168">
    <property type="term" value="F:methyltransferase activity"/>
    <property type="evidence" value="ECO:0007669"/>
    <property type="project" value="UniProtKB-KW"/>
</dbReference>
<dbReference type="InterPro" id="IPR035996">
    <property type="entry name" value="4pyrrol_Methylase_sf"/>
</dbReference>
<name>A0ABV4HP57_9GAMM</name>
<organism evidence="2 3">
    <name type="scientific">Luteimonas salinilitoris</name>
    <dbReference type="NCBI Taxonomy" id="3237697"/>
    <lineage>
        <taxon>Bacteria</taxon>
        <taxon>Pseudomonadati</taxon>
        <taxon>Pseudomonadota</taxon>
        <taxon>Gammaproteobacteria</taxon>
        <taxon>Lysobacterales</taxon>
        <taxon>Lysobacteraceae</taxon>
        <taxon>Luteimonas</taxon>
    </lineage>
</organism>
<dbReference type="Proteomes" id="UP001566331">
    <property type="component" value="Unassembled WGS sequence"/>
</dbReference>
<keyword evidence="3" id="KW-1185">Reference proteome</keyword>
<keyword evidence="2" id="KW-0489">Methyltransferase</keyword>
<accession>A0ABV4HP57</accession>